<proteinExistence type="predicted"/>
<keyword evidence="2" id="KW-1185">Reference proteome</keyword>
<dbReference type="EMBL" id="BMJA01000002">
    <property type="protein sequence ID" value="GGA37355.1"/>
    <property type="molecule type" value="Genomic_DNA"/>
</dbReference>
<evidence type="ECO:0000313" key="2">
    <source>
        <dbReference type="Proteomes" id="UP000620046"/>
    </source>
</evidence>
<dbReference type="RefSeq" id="WP_188794920.1">
    <property type="nucleotide sequence ID" value="NZ_BMJA01000002.1"/>
</dbReference>
<accession>A0ABQ1G599</accession>
<dbReference type="InterPro" id="IPR032871">
    <property type="entry name" value="AHH_dom_containing"/>
</dbReference>
<organism evidence="1 2">
    <name type="scientific">Dyella nitratireducens</name>
    <dbReference type="NCBI Taxonomy" id="1849580"/>
    <lineage>
        <taxon>Bacteria</taxon>
        <taxon>Pseudomonadati</taxon>
        <taxon>Pseudomonadota</taxon>
        <taxon>Gammaproteobacteria</taxon>
        <taxon>Lysobacterales</taxon>
        <taxon>Rhodanobacteraceae</taxon>
        <taxon>Dyella</taxon>
    </lineage>
</organism>
<comment type="caution">
    <text evidence="1">The sequence shown here is derived from an EMBL/GenBank/DDBJ whole genome shotgun (WGS) entry which is preliminary data.</text>
</comment>
<gene>
    <name evidence="1" type="ORF">GCM10010981_28120</name>
</gene>
<sequence>MSAQPKTAVAAPTPIPTTSAGILDLTIAGNRISANASDVNAYGVRNELLLKQEKARVRYKNGETLPTSAEVLLANANRKDYNHRRTLSRNIVAATAQPRPANTCAHHIVALGDPEARESRNLLYGWGIGINDADNGVFLPRKGPGMPDYPNATHHTPSHKQLYHLEVYSQLSLRDGSEDGRRGLRSLKSQLLSGELSL</sequence>
<reference evidence="2" key="1">
    <citation type="journal article" date="2019" name="Int. J. Syst. Evol. Microbiol.">
        <title>The Global Catalogue of Microorganisms (GCM) 10K type strain sequencing project: providing services to taxonomists for standard genome sequencing and annotation.</title>
        <authorList>
            <consortium name="The Broad Institute Genomics Platform"/>
            <consortium name="The Broad Institute Genome Sequencing Center for Infectious Disease"/>
            <person name="Wu L."/>
            <person name="Ma J."/>
        </authorList>
    </citation>
    <scope>NUCLEOTIDE SEQUENCE [LARGE SCALE GENOMIC DNA]</scope>
    <source>
        <strain evidence="2">CGMCC 1.15439</strain>
    </source>
</reference>
<protein>
    <submittedName>
        <fullName evidence="1">Uncharacterized protein</fullName>
    </submittedName>
</protein>
<dbReference type="Pfam" id="PF14412">
    <property type="entry name" value="AHH"/>
    <property type="match status" value="1"/>
</dbReference>
<name>A0ABQ1G599_9GAMM</name>
<evidence type="ECO:0000313" key="1">
    <source>
        <dbReference type="EMBL" id="GGA37355.1"/>
    </source>
</evidence>
<dbReference type="Proteomes" id="UP000620046">
    <property type="component" value="Unassembled WGS sequence"/>
</dbReference>